<evidence type="ECO:0000313" key="2">
    <source>
        <dbReference type="Proteomes" id="UP000273809"/>
    </source>
</evidence>
<proteinExistence type="predicted"/>
<evidence type="ECO:0000313" key="1">
    <source>
        <dbReference type="EMBL" id="AYJ81133.1"/>
    </source>
</evidence>
<dbReference type="Proteomes" id="UP000273809">
    <property type="component" value="Plasmid pACRY43158"/>
</dbReference>
<organism evidence="1 2">
    <name type="scientific">Aliarcobacter cryaerophilus ATCC 43158</name>
    <dbReference type="NCBI Taxonomy" id="1032070"/>
    <lineage>
        <taxon>Bacteria</taxon>
        <taxon>Pseudomonadati</taxon>
        <taxon>Campylobacterota</taxon>
        <taxon>Epsilonproteobacteria</taxon>
        <taxon>Campylobacterales</taxon>
        <taxon>Arcobacteraceae</taxon>
        <taxon>Aliarcobacter</taxon>
    </lineage>
</organism>
<gene>
    <name evidence="1" type="ORF">ACRYA_a0004</name>
</gene>
<dbReference type="GeneID" id="39475634"/>
<reference evidence="1 2" key="1">
    <citation type="submission" date="2018-10" db="EMBL/GenBank/DDBJ databases">
        <title>Complete genome sequences of Arcobacter cryaerophilus strains ATCC 43158 and ATCC 49615.</title>
        <authorList>
            <person name="Miller W.G."/>
            <person name="Yee E."/>
            <person name="Bono J.L."/>
        </authorList>
    </citation>
    <scope>NUCLEOTIDE SEQUENCE [LARGE SCALE GENOMIC DNA]</scope>
    <source>
        <strain evidence="1 2">ATCC 43158</strain>
        <plasmid evidence="2">pacry43158</plasmid>
    </source>
</reference>
<sequence>MGTSKGYEPPKGKGSPWDTLKRQMGMLIEKPDKNTKVVSKFIKAIGGAENFSSYNKPQSIPTGGGSSLSFKSSTARNTVQGLGSFFSDISKNGLQQAAKSRGINIEGKTIDEIKELFIDFFLIPAVDSDSVCASKAIETVMENLFNEIANEEELENILSNVIKTEKAKELVCGFYENYIYELFCRIFFEDRTLKTNQSDAEEILEIVKETISTKISGIQCNRNIEGIDFGSQEGSDFVQGILKDILEVLEEE</sequence>
<geneLocation type="plasmid" evidence="2">
    <name>pacry43158</name>
</geneLocation>
<protein>
    <submittedName>
        <fullName evidence="1">Uncharacterized protein</fullName>
    </submittedName>
</protein>
<accession>A0AAD0TYQ5</accession>
<name>A0AAD0TYQ5_9BACT</name>
<dbReference type="RefSeq" id="WP_105917949.1">
    <property type="nucleotide sequence ID" value="NZ_CP021073.1"/>
</dbReference>
<dbReference type="AlphaFoldDB" id="A0AAD0TYQ5"/>
<dbReference type="EMBL" id="CP032824">
    <property type="protein sequence ID" value="AYJ81133.1"/>
    <property type="molecule type" value="Genomic_DNA"/>
</dbReference>
<keyword evidence="1" id="KW-0614">Plasmid</keyword>
<dbReference type="KEGG" id="acre:ACRYA_a0004"/>